<dbReference type="EMBL" id="UGMG01000003">
    <property type="protein sequence ID" value="STX11684.1"/>
    <property type="molecule type" value="Genomic_DNA"/>
</dbReference>
<reference evidence="1 2" key="1">
    <citation type="submission" date="2018-06" db="EMBL/GenBank/DDBJ databases">
        <authorList>
            <consortium name="Pathogen Informatics"/>
            <person name="Doyle S."/>
        </authorList>
    </citation>
    <scope>NUCLEOTIDE SEQUENCE [LARGE SCALE GENOMIC DNA]</scope>
    <source>
        <strain evidence="1 2">NCTC11679</strain>
    </source>
</reference>
<gene>
    <name evidence="1" type="ORF">NCTC11679_06142</name>
</gene>
<evidence type="ECO:0000313" key="2">
    <source>
        <dbReference type="Proteomes" id="UP000255239"/>
    </source>
</evidence>
<dbReference type="Proteomes" id="UP000255239">
    <property type="component" value="Unassembled WGS sequence"/>
</dbReference>
<dbReference type="AlphaFoldDB" id="A0A378H5Y0"/>
<proteinExistence type="predicted"/>
<accession>A0A378H5Y0</accession>
<protein>
    <submittedName>
        <fullName evidence="1">Uncharacterized protein</fullName>
    </submittedName>
</protein>
<name>A0A378H5Y0_KLEPN</name>
<sequence length="42" mass="5070">MFLHYAQTCNLFVHFFMLSHAKKIAALQSRVIRGIFYSFIYR</sequence>
<evidence type="ECO:0000313" key="1">
    <source>
        <dbReference type="EMBL" id="STX11684.1"/>
    </source>
</evidence>
<organism evidence="1 2">
    <name type="scientific">Klebsiella pneumoniae</name>
    <dbReference type="NCBI Taxonomy" id="573"/>
    <lineage>
        <taxon>Bacteria</taxon>
        <taxon>Pseudomonadati</taxon>
        <taxon>Pseudomonadota</taxon>
        <taxon>Gammaproteobacteria</taxon>
        <taxon>Enterobacterales</taxon>
        <taxon>Enterobacteriaceae</taxon>
        <taxon>Klebsiella/Raoultella group</taxon>
        <taxon>Klebsiella</taxon>
        <taxon>Klebsiella pneumoniae complex</taxon>
    </lineage>
</organism>